<dbReference type="GO" id="GO:0005737">
    <property type="term" value="C:cytoplasm"/>
    <property type="evidence" value="ECO:0007669"/>
    <property type="project" value="UniProtKB-SubCell"/>
</dbReference>
<evidence type="ECO:0000256" key="9">
    <source>
        <dbReference type="ARBA" id="ARBA00022741"/>
    </source>
</evidence>
<organism evidence="17 18">
    <name type="scientific">Agreia pratensis</name>
    <dbReference type="NCBI Taxonomy" id="150121"/>
    <lineage>
        <taxon>Bacteria</taxon>
        <taxon>Bacillati</taxon>
        <taxon>Actinomycetota</taxon>
        <taxon>Actinomycetes</taxon>
        <taxon>Micrococcales</taxon>
        <taxon>Microbacteriaceae</taxon>
        <taxon>Agreia</taxon>
    </lineage>
</organism>
<evidence type="ECO:0000256" key="5">
    <source>
        <dbReference type="ARBA" id="ARBA00012102"/>
    </source>
</evidence>
<keyword evidence="10 14" id="KW-0418">Kinase</keyword>
<dbReference type="InterPro" id="IPR004566">
    <property type="entry name" value="PanK"/>
</dbReference>
<accession>A0A1X7JSG8</accession>
<feature type="binding site" evidence="14">
    <location>
        <begin position="100"/>
        <end position="107"/>
    </location>
    <ligand>
        <name>ATP</name>
        <dbReference type="ChEBI" id="CHEBI:30616"/>
    </ligand>
</feature>
<sequence>MADTGHSPQSTGHPTPFRDIARREWADLAPSTPQPLSETEIVQLRGLGEPLDMTEVAEVYLPLSRLLNLYAAGAKRLHASTSDYLGDRQTATPFVIGVAGSVAVGKSTIARLLRELLARWSDTPRVELVATDGFLYPNAELTRRGIMHRKGFPESYDRRALLRFISAVKSGVPEVRAPFYSHLAYDIVPEAQIVVRQPDILIVEGLNVLQPPQPGQGLAVSDLFDFSIYVDARTSDIATWYVDRFLALKRGAFANPNSFFHRYAGLSDDDARSTAAEIWRSINEPNLVENIQPTKSRATLVLRKSSTHAVDRVLLRKI</sequence>
<evidence type="ECO:0000256" key="3">
    <source>
        <dbReference type="ARBA" id="ARBA00005225"/>
    </source>
</evidence>
<dbReference type="PANTHER" id="PTHR10285">
    <property type="entry name" value="URIDINE KINASE"/>
    <property type="match status" value="1"/>
</dbReference>
<evidence type="ECO:0000259" key="16">
    <source>
        <dbReference type="Pfam" id="PF00485"/>
    </source>
</evidence>
<dbReference type="GO" id="GO:0015937">
    <property type="term" value="P:coenzyme A biosynthetic process"/>
    <property type="evidence" value="ECO:0007669"/>
    <property type="project" value="UniProtKB-UniRule"/>
</dbReference>
<reference evidence="18" key="1">
    <citation type="submission" date="2017-04" db="EMBL/GenBank/DDBJ databases">
        <authorList>
            <person name="Varghese N."/>
            <person name="Submissions S."/>
        </authorList>
    </citation>
    <scope>NUCLEOTIDE SEQUENCE [LARGE SCALE GENOMIC DNA]</scope>
    <source>
        <strain evidence="18">VKM Ac-2510</strain>
    </source>
</reference>
<dbReference type="NCBIfam" id="TIGR00554">
    <property type="entry name" value="panK_bact"/>
    <property type="match status" value="1"/>
</dbReference>
<evidence type="ECO:0000313" key="17">
    <source>
        <dbReference type="EMBL" id="SMG31088.1"/>
    </source>
</evidence>
<evidence type="ECO:0000256" key="4">
    <source>
        <dbReference type="ARBA" id="ARBA00006087"/>
    </source>
</evidence>
<dbReference type="CDD" id="cd02025">
    <property type="entry name" value="PanK"/>
    <property type="match status" value="1"/>
</dbReference>
<feature type="domain" description="Phosphoribulokinase/uridine kinase" evidence="16">
    <location>
        <begin position="95"/>
        <end position="233"/>
    </location>
</feature>
<dbReference type="PIRSF" id="PIRSF000545">
    <property type="entry name" value="Pantothenate_kin"/>
    <property type="match status" value="1"/>
</dbReference>
<comment type="pathway">
    <text evidence="3 14 15">Cofactor biosynthesis; coenzyme A biosynthesis; CoA from (R)-pantothenate: step 1/5.</text>
</comment>
<evidence type="ECO:0000256" key="2">
    <source>
        <dbReference type="ARBA" id="ARBA00004496"/>
    </source>
</evidence>
<evidence type="ECO:0000256" key="12">
    <source>
        <dbReference type="ARBA" id="ARBA00022993"/>
    </source>
</evidence>
<evidence type="ECO:0000256" key="7">
    <source>
        <dbReference type="ARBA" id="ARBA00022490"/>
    </source>
</evidence>
<keyword evidence="7 14" id="KW-0963">Cytoplasm</keyword>
<evidence type="ECO:0000256" key="6">
    <source>
        <dbReference type="ARBA" id="ARBA00015080"/>
    </source>
</evidence>
<evidence type="ECO:0000313" key="18">
    <source>
        <dbReference type="Proteomes" id="UP000193244"/>
    </source>
</evidence>
<dbReference type="Pfam" id="PF00485">
    <property type="entry name" value="PRK"/>
    <property type="match status" value="1"/>
</dbReference>
<proteinExistence type="inferred from homology"/>
<comment type="catalytic activity">
    <reaction evidence="1 14 15">
        <text>(R)-pantothenate + ATP = (R)-4'-phosphopantothenate + ADP + H(+)</text>
        <dbReference type="Rhea" id="RHEA:16373"/>
        <dbReference type="ChEBI" id="CHEBI:10986"/>
        <dbReference type="ChEBI" id="CHEBI:15378"/>
        <dbReference type="ChEBI" id="CHEBI:29032"/>
        <dbReference type="ChEBI" id="CHEBI:30616"/>
        <dbReference type="ChEBI" id="CHEBI:456216"/>
        <dbReference type="EC" id="2.7.1.33"/>
    </reaction>
</comment>
<keyword evidence="9 14" id="KW-0547">Nucleotide-binding</keyword>
<dbReference type="GO" id="GO:0005524">
    <property type="term" value="F:ATP binding"/>
    <property type="evidence" value="ECO:0007669"/>
    <property type="project" value="UniProtKB-UniRule"/>
</dbReference>
<keyword evidence="12 14" id="KW-0173">Coenzyme A biosynthesis</keyword>
<evidence type="ECO:0000256" key="13">
    <source>
        <dbReference type="ARBA" id="ARBA00032866"/>
    </source>
</evidence>
<evidence type="ECO:0000256" key="11">
    <source>
        <dbReference type="ARBA" id="ARBA00022840"/>
    </source>
</evidence>
<name>A0A1X7JSG8_9MICO</name>
<dbReference type="SUPFAM" id="SSF52540">
    <property type="entry name" value="P-loop containing nucleoside triphosphate hydrolases"/>
    <property type="match status" value="1"/>
</dbReference>
<dbReference type="InterPro" id="IPR006083">
    <property type="entry name" value="PRK/URK"/>
</dbReference>
<comment type="similarity">
    <text evidence="4 14 15">Belongs to the prokaryotic pantothenate kinase family.</text>
</comment>
<dbReference type="RefSeq" id="WP_085484912.1">
    <property type="nucleotide sequence ID" value="NZ_FXAY01000002.1"/>
</dbReference>
<dbReference type="OrthoDB" id="1550976at2"/>
<evidence type="ECO:0000256" key="1">
    <source>
        <dbReference type="ARBA" id="ARBA00001206"/>
    </source>
</evidence>
<protein>
    <recommendedName>
        <fullName evidence="6 14">Pantothenate kinase</fullName>
        <ecNumber evidence="5 14">2.7.1.33</ecNumber>
    </recommendedName>
    <alternativeName>
        <fullName evidence="13 14">Pantothenic acid kinase</fullName>
    </alternativeName>
</protein>
<dbReference type="EMBL" id="FXAY01000002">
    <property type="protein sequence ID" value="SMG31088.1"/>
    <property type="molecule type" value="Genomic_DNA"/>
</dbReference>
<evidence type="ECO:0000256" key="14">
    <source>
        <dbReference type="HAMAP-Rule" id="MF_00215"/>
    </source>
</evidence>
<dbReference type="EC" id="2.7.1.33" evidence="5 14"/>
<keyword evidence="18" id="KW-1185">Reference proteome</keyword>
<keyword evidence="8 14" id="KW-0808">Transferase</keyword>
<dbReference type="Gene3D" id="3.40.50.300">
    <property type="entry name" value="P-loop containing nucleotide triphosphate hydrolases"/>
    <property type="match status" value="1"/>
</dbReference>
<dbReference type="AlphaFoldDB" id="A0A1X7JSG8"/>
<comment type="subcellular location">
    <subcellularLocation>
        <location evidence="2 14 15">Cytoplasm</location>
    </subcellularLocation>
</comment>
<keyword evidence="11 14" id="KW-0067">ATP-binding</keyword>
<evidence type="ECO:0000256" key="8">
    <source>
        <dbReference type="ARBA" id="ARBA00022679"/>
    </source>
</evidence>
<evidence type="ECO:0000256" key="15">
    <source>
        <dbReference type="RuleBase" id="RU003530"/>
    </source>
</evidence>
<dbReference type="InterPro" id="IPR027417">
    <property type="entry name" value="P-loop_NTPase"/>
</dbReference>
<dbReference type="STRING" id="150121.SAMN06296010_1756"/>
<dbReference type="HAMAP" id="MF_00215">
    <property type="entry name" value="Pantothen_kinase_1"/>
    <property type="match status" value="1"/>
</dbReference>
<evidence type="ECO:0000256" key="10">
    <source>
        <dbReference type="ARBA" id="ARBA00022777"/>
    </source>
</evidence>
<dbReference type="Proteomes" id="UP000193244">
    <property type="component" value="Unassembled WGS sequence"/>
</dbReference>
<dbReference type="UniPathway" id="UPA00241">
    <property type="reaction ID" value="UER00352"/>
</dbReference>
<dbReference type="GO" id="GO:0004594">
    <property type="term" value="F:pantothenate kinase activity"/>
    <property type="evidence" value="ECO:0007669"/>
    <property type="project" value="UniProtKB-UniRule"/>
</dbReference>
<gene>
    <name evidence="14" type="primary">coaA</name>
    <name evidence="17" type="ORF">SAMN06296010_1756</name>
</gene>